<comment type="caution">
    <text evidence="1">The sequence shown here is derived from an EMBL/GenBank/DDBJ whole genome shotgun (WGS) entry which is preliminary data.</text>
</comment>
<dbReference type="AlphaFoldDB" id="A9ED95"/>
<dbReference type="OrthoDB" id="1490286at2"/>
<dbReference type="Proteomes" id="UP000002945">
    <property type="component" value="Unassembled WGS sequence"/>
</dbReference>
<evidence type="ECO:0000313" key="2">
    <source>
        <dbReference type="Proteomes" id="UP000002945"/>
    </source>
</evidence>
<dbReference type="eggNOG" id="ENOG5033SMR">
    <property type="taxonomic scope" value="Bacteria"/>
</dbReference>
<dbReference type="HOGENOM" id="CLU_890761_0_0_10"/>
<accession>A9ED95</accession>
<reference evidence="1 2" key="1">
    <citation type="journal article" date="2011" name="J. Bacteriol.">
        <title>Genome sequence of the algicidal bacterium Kordia algicida OT-1.</title>
        <authorList>
            <person name="Lee H.S."/>
            <person name="Kang S.G."/>
            <person name="Kwon K.K."/>
            <person name="Lee J.H."/>
            <person name="Kim S.J."/>
        </authorList>
    </citation>
    <scope>NUCLEOTIDE SEQUENCE [LARGE SCALE GENOMIC DNA]</scope>
    <source>
        <strain evidence="1 2">OT-1</strain>
    </source>
</reference>
<dbReference type="RefSeq" id="WP_007093856.1">
    <property type="nucleotide sequence ID" value="NZ_CP142125.1"/>
</dbReference>
<proteinExistence type="predicted"/>
<organism evidence="1 2">
    <name type="scientific">Kordia algicida OT-1</name>
    <dbReference type="NCBI Taxonomy" id="391587"/>
    <lineage>
        <taxon>Bacteria</taxon>
        <taxon>Pseudomonadati</taxon>
        <taxon>Bacteroidota</taxon>
        <taxon>Flavobacteriia</taxon>
        <taxon>Flavobacteriales</taxon>
        <taxon>Flavobacteriaceae</taxon>
        <taxon>Kordia</taxon>
    </lineage>
</organism>
<dbReference type="STRING" id="391587.KAOT1_06437"/>
<dbReference type="EMBL" id="ABIB01000021">
    <property type="protein sequence ID" value="EDP94297.1"/>
    <property type="molecule type" value="Genomic_DNA"/>
</dbReference>
<name>A9ED95_9FLAO</name>
<protein>
    <submittedName>
        <fullName evidence="1">Uncharacterized protein</fullName>
    </submittedName>
</protein>
<sequence length="312" mass="36609">MKFLKWFKSEQKKKVNDFIDYDTNFENIKLTQDICESVINKKIPSSEKFYLNEYYISEGEYFRANEILFCLTSKIHGSGLINIKLPFSGKLEKVYFKLFQTISFDRIIFSITRIDDNMIDEAIFNQSRIKLEDTVVVLLEDEFTDEKTIKVNKVSSEDTQYFKLYLDETSNANDFLGLTLINHQGFVYISFYSKNEDITLALGDSLILLFEDKTKLNFTFKNAGEGTRGDRFNHAPIGFEELNTFLTKDLLKVKLISKRKNLYSIYHMDHSIIKNNDSDSSQQTQYSNKKEGQFLLKYMTGCFIEMNQKYKI</sequence>
<keyword evidence="2" id="KW-1185">Reference proteome</keyword>
<gene>
    <name evidence="1" type="ORF">KAOT1_06437</name>
</gene>
<evidence type="ECO:0000313" key="1">
    <source>
        <dbReference type="EMBL" id="EDP94297.1"/>
    </source>
</evidence>